<sequence>MVQAVWNRTVIAEAPQRHLLFVDNRYYFPFSAVYSQYIADSRTRKNCPWKGVEFFFDVVVNGRYNNDAAWTYYNPMRGYEFMVGYIVFNETVQLYF</sequence>
<dbReference type="AlphaFoldDB" id="A0A8J2LR92"/>
<dbReference type="Pfam" id="PF04248">
    <property type="entry name" value="NTP_transf_9"/>
    <property type="match status" value="1"/>
</dbReference>
<reference evidence="2" key="1">
    <citation type="submission" date="2021-06" db="EMBL/GenBank/DDBJ databases">
        <authorList>
            <person name="Hodson N. C."/>
            <person name="Mongue J. A."/>
            <person name="Jaron S. K."/>
        </authorList>
    </citation>
    <scope>NUCLEOTIDE SEQUENCE</scope>
</reference>
<dbReference type="InterPro" id="IPR007361">
    <property type="entry name" value="DUF427"/>
</dbReference>
<dbReference type="Proteomes" id="UP000708208">
    <property type="component" value="Unassembled WGS sequence"/>
</dbReference>
<evidence type="ECO:0000259" key="1">
    <source>
        <dbReference type="Pfam" id="PF04248"/>
    </source>
</evidence>
<feature type="domain" description="DUF427" evidence="1">
    <location>
        <begin position="2"/>
        <end position="89"/>
    </location>
</feature>
<name>A0A8J2LR92_9HEXA</name>
<comment type="caution">
    <text evidence="2">The sequence shown here is derived from an EMBL/GenBank/DDBJ whole genome shotgun (WGS) entry which is preliminary data.</text>
</comment>
<proteinExistence type="predicted"/>
<evidence type="ECO:0000313" key="2">
    <source>
        <dbReference type="EMBL" id="CAG7837339.1"/>
    </source>
</evidence>
<dbReference type="PANTHER" id="PTHR34310:SF5">
    <property type="entry name" value="DUF427 DOMAIN PROTEIN (AFU_ORTHOLOGUE AFUA_3G02220)"/>
    <property type="match status" value="1"/>
</dbReference>
<protein>
    <recommendedName>
        <fullName evidence="1">DUF427 domain-containing protein</fullName>
    </recommendedName>
</protein>
<dbReference type="OrthoDB" id="18996at2759"/>
<keyword evidence="3" id="KW-1185">Reference proteome</keyword>
<evidence type="ECO:0000313" key="3">
    <source>
        <dbReference type="Proteomes" id="UP000708208"/>
    </source>
</evidence>
<dbReference type="EMBL" id="CAJVCH010571371">
    <property type="protein sequence ID" value="CAG7837339.1"/>
    <property type="molecule type" value="Genomic_DNA"/>
</dbReference>
<gene>
    <name evidence="2" type="ORF">AFUS01_LOCUS46468</name>
</gene>
<accession>A0A8J2LR92</accession>
<organism evidence="2 3">
    <name type="scientific">Allacma fusca</name>
    <dbReference type="NCBI Taxonomy" id="39272"/>
    <lineage>
        <taxon>Eukaryota</taxon>
        <taxon>Metazoa</taxon>
        <taxon>Ecdysozoa</taxon>
        <taxon>Arthropoda</taxon>
        <taxon>Hexapoda</taxon>
        <taxon>Collembola</taxon>
        <taxon>Symphypleona</taxon>
        <taxon>Sminthuridae</taxon>
        <taxon>Allacma</taxon>
    </lineage>
</organism>
<dbReference type="PANTHER" id="PTHR34310">
    <property type="entry name" value="DUF427 DOMAIN PROTEIN (AFU_ORTHOLOGUE AFUA_3G02220)"/>
    <property type="match status" value="1"/>
</dbReference>